<keyword evidence="1" id="KW-0732">Signal</keyword>
<dbReference type="GO" id="GO:0016787">
    <property type="term" value="F:hydrolase activity"/>
    <property type="evidence" value="ECO:0007669"/>
    <property type="project" value="UniProtKB-KW"/>
</dbReference>
<dbReference type="RefSeq" id="WP_282218080.1">
    <property type="nucleotide sequence ID" value="NZ_CP118246.1"/>
</dbReference>
<dbReference type="Pfam" id="PF09411">
    <property type="entry name" value="PagL"/>
    <property type="match status" value="1"/>
</dbReference>
<organism evidence="2 3">
    <name type="scientific">Devosia algicola</name>
    <dbReference type="NCBI Taxonomy" id="3026418"/>
    <lineage>
        <taxon>Bacteria</taxon>
        <taxon>Pseudomonadati</taxon>
        <taxon>Pseudomonadota</taxon>
        <taxon>Alphaproteobacteria</taxon>
        <taxon>Hyphomicrobiales</taxon>
        <taxon>Devosiaceae</taxon>
        <taxon>Devosia</taxon>
    </lineage>
</organism>
<sequence>MKRELGLAAFGAILGALALATPATAQDLLDPNPLSGVVDELRIGFAAHNAHYALLPSDVQNFDLSHVNDLSFDVLFVSPDVDVFRWIGSPRPEIGTTINFAGQDSIAHLSLTWQLPLFDTPLFLEGSFGAAAHNGYLTGAPVGRKNFGCRVNFYERYGLGWNISDKVTASLQYEHTSNWELCSANAGLSNVGVRFGHKF</sequence>
<reference evidence="2 3" key="1">
    <citation type="submission" date="2023-02" db="EMBL/GenBank/DDBJ databases">
        <title>Devosia algicola sp. nov., isolated from the phycosphere of marine algae.</title>
        <authorList>
            <person name="Kim J.M."/>
            <person name="Lee J.K."/>
            <person name="Choi B.J."/>
            <person name="Bayburt H."/>
            <person name="Jeon C.O."/>
        </authorList>
    </citation>
    <scope>NUCLEOTIDE SEQUENCE [LARGE SCALE GENOMIC DNA]</scope>
    <source>
        <strain evidence="2 3">G20-9</strain>
    </source>
</reference>
<dbReference type="Proteomes" id="UP001220530">
    <property type="component" value="Chromosome"/>
</dbReference>
<feature type="chain" id="PRO_5046526671" evidence="1">
    <location>
        <begin position="26"/>
        <end position="199"/>
    </location>
</feature>
<keyword evidence="3" id="KW-1185">Reference proteome</keyword>
<feature type="signal peptide" evidence="1">
    <location>
        <begin position="1"/>
        <end position="25"/>
    </location>
</feature>
<evidence type="ECO:0000313" key="2">
    <source>
        <dbReference type="EMBL" id="WDR01670.1"/>
    </source>
</evidence>
<evidence type="ECO:0000256" key="1">
    <source>
        <dbReference type="SAM" id="SignalP"/>
    </source>
</evidence>
<evidence type="ECO:0000313" key="3">
    <source>
        <dbReference type="Proteomes" id="UP001220530"/>
    </source>
</evidence>
<proteinExistence type="predicted"/>
<gene>
    <name evidence="2" type="ORF">PSQ19_13045</name>
</gene>
<accession>A0ABY7YK37</accession>
<protein>
    <submittedName>
        <fullName evidence="2">Acyloxyacyl hydrolase</fullName>
    </submittedName>
</protein>
<dbReference type="Gene3D" id="2.40.160.20">
    <property type="match status" value="1"/>
</dbReference>
<keyword evidence="2" id="KW-0378">Hydrolase</keyword>
<dbReference type="InterPro" id="IPR018550">
    <property type="entry name" value="Lipid-A_deacylase-rel"/>
</dbReference>
<name>A0ABY7YK37_9HYPH</name>
<dbReference type="EMBL" id="CP118246">
    <property type="protein sequence ID" value="WDR01670.1"/>
    <property type="molecule type" value="Genomic_DNA"/>
</dbReference>